<keyword evidence="3" id="KW-1185">Reference proteome</keyword>
<dbReference type="PANTHER" id="PTHR22916:SF3">
    <property type="entry name" value="UDP-GLCNAC:BETAGAL BETA-1,3-N-ACETYLGLUCOSAMINYLTRANSFERASE-LIKE PROTEIN 1"/>
    <property type="match status" value="1"/>
</dbReference>
<dbReference type="InterPro" id="IPR001173">
    <property type="entry name" value="Glyco_trans_2-like"/>
</dbReference>
<dbReference type="EMBL" id="JBHRZG010000022">
    <property type="protein sequence ID" value="MFC3834203.1"/>
    <property type="molecule type" value="Genomic_DNA"/>
</dbReference>
<dbReference type="SUPFAM" id="SSF53448">
    <property type="entry name" value="Nucleotide-diphospho-sugar transferases"/>
    <property type="match status" value="1"/>
</dbReference>
<evidence type="ECO:0000313" key="3">
    <source>
        <dbReference type="Proteomes" id="UP001595803"/>
    </source>
</evidence>
<gene>
    <name evidence="2" type="ORF">ACFOSB_15225</name>
</gene>
<proteinExistence type="predicted"/>
<protein>
    <submittedName>
        <fullName evidence="2">Glycosyltransferase family 2 protein</fullName>
        <ecNumber evidence="2">2.4.-.-</ecNumber>
    </submittedName>
</protein>
<organism evidence="2 3">
    <name type="scientific">Deinococcus rufus</name>
    <dbReference type="NCBI Taxonomy" id="2136097"/>
    <lineage>
        <taxon>Bacteria</taxon>
        <taxon>Thermotogati</taxon>
        <taxon>Deinococcota</taxon>
        <taxon>Deinococci</taxon>
        <taxon>Deinococcales</taxon>
        <taxon>Deinococcaceae</taxon>
        <taxon>Deinococcus</taxon>
    </lineage>
</organism>
<sequence length="282" mass="32398">MVKVVNEDAKSGGYRAHQLQTSNDLDFSIITVVYNGEKYIENTIQSVMSQKKKKVEHIIIDGGSTDGTVAILRKYSDKVAYWISEKDKGIYDGMNKGIRLAHGKYVGILNSDDYYEHENVLNKVFGILEDASTRCVFAHVRFIDPQTKKTVRVYNSKSNPEKLFRWGFMPAHPTFFAHRDDYLKYGLYKIDYKIAADYELLIRFILKFKLPYKRLDEVIIVMRTGGASTGGLKSTIHLNKEIIRACRDNGIYTNFLMLSLKYFRKVAELLPAATGRHNRNSQ</sequence>
<accession>A0ABV7ZA02</accession>
<keyword evidence="2" id="KW-0808">Transferase</keyword>
<name>A0ABV7ZA02_9DEIO</name>
<dbReference type="EC" id="2.4.-.-" evidence="2"/>
<dbReference type="InterPro" id="IPR029044">
    <property type="entry name" value="Nucleotide-diphossugar_trans"/>
</dbReference>
<feature type="domain" description="Glycosyltransferase 2-like" evidence="1">
    <location>
        <begin position="28"/>
        <end position="162"/>
    </location>
</feature>
<dbReference type="CDD" id="cd06433">
    <property type="entry name" value="GT_2_WfgS_like"/>
    <property type="match status" value="1"/>
</dbReference>
<dbReference type="RefSeq" id="WP_380102646.1">
    <property type="nucleotide sequence ID" value="NZ_JBHRZG010000022.1"/>
</dbReference>
<dbReference type="GO" id="GO:0016757">
    <property type="term" value="F:glycosyltransferase activity"/>
    <property type="evidence" value="ECO:0007669"/>
    <property type="project" value="UniProtKB-KW"/>
</dbReference>
<dbReference type="Gene3D" id="3.90.550.10">
    <property type="entry name" value="Spore Coat Polysaccharide Biosynthesis Protein SpsA, Chain A"/>
    <property type="match status" value="1"/>
</dbReference>
<keyword evidence="2" id="KW-0328">Glycosyltransferase</keyword>
<dbReference type="Proteomes" id="UP001595803">
    <property type="component" value="Unassembled WGS sequence"/>
</dbReference>
<comment type="caution">
    <text evidence="2">The sequence shown here is derived from an EMBL/GenBank/DDBJ whole genome shotgun (WGS) entry which is preliminary data.</text>
</comment>
<dbReference type="Pfam" id="PF00535">
    <property type="entry name" value="Glycos_transf_2"/>
    <property type="match status" value="1"/>
</dbReference>
<evidence type="ECO:0000259" key="1">
    <source>
        <dbReference type="Pfam" id="PF00535"/>
    </source>
</evidence>
<dbReference type="PANTHER" id="PTHR22916">
    <property type="entry name" value="GLYCOSYLTRANSFERASE"/>
    <property type="match status" value="1"/>
</dbReference>
<reference evidence="3" key="1">
    <citation type="journal article" date="2019" name="Int. J. Syst. Evol. Microbiol.">
        <title>The Global Catalogue of Microorganisms (GCM) 10K type strain sequencing project: providing services to taxonomists for standard genome sequencing and annotation.</title>
        <authorList>
            <consortium name="The Broad Institute Genomics Platform"/>
            <consortium name="The Broad Institute Genome Sequencing Center for Infectious Disease"/>
            <person name="Wu L."/>
            <person name="Ma J."/>
        </authorList>
    </citation>
    <scope>NUCLEOTIDE SEQUENCE [LARGE SCALE GENOMIC DNA]</scope>
    <source>
        <strain evidence="3">CCTCC AB 2017081</strain>
    </source>
</reference>
<evidence type="ECO:0000313" key="2">
    <source>
        <dbReference type="EMBL" id="MFC3834203.1"/>
    </source>
</evidence>